<evidence type="ECO:0000256" key="1">
    <source>
        <dbReference type="ARBA" id="ARBA00004651"/>
    </source>
</evidence>
<evidence type="ECO:0000256" key="4">
    <source>
        <dbReference type="ARBA" id="ARBA00022989"/>
    </source>
</evidence>
<name>A0ABX8ASB5_9HYPH</name>
<dbReference type="EMBL" id="CP074126">
    <property type="protein sequence ID" value="QUS56740.1"/>
    <property type="molecule type" value="Genomic_DNA"/>
</dbReference>
<evidence type="ECO:0000256" key="3">
    <source>
        <dbReference type="ARBA" id="ARBA00022692"/>
    </source>
</evidence>
<dbReference type="InterPro" id="IPR001123">
    <property type="entry name" value="LeuE-type"/>
</dbReference>
<dbReference type="Pfam" id="PF01810">
    <property type="entry name" value="LysE"/>
    <property type="match status" value="1"/>
</dbReference>
<feature type="transmembrane region" description="Helical" evidence="6">
    <location>
        <begin position="159"/>
        <end position="180"/>
    </location>
</feature>
<feature type="transmembrane region" description="Helical" evidence="6">
    <location>
        <begin position="92"/>
        <end position="113"/>
    </location>
</feature>
<reference evidence="7 8" key="1">
    <citation type="journal article" date="2021" name="Angew. Chem. Int. Ed. Engl.">
        <title>A novel family of nonribosomal peptides modulate collective behavior in Pseudovibrio bacteria isolated from marine sponges.</title>
        <authorList>
            <person name="Ioca L.P."/>
            <person name="Dai Y."/>
            <person name="Kunakom S."/>
            <person name="Diaz-Espinosa J."/>
            <person name="Krunic A."/>
            <person name="Crnkovic C.M."/>
            <person name="Orjala J."/>
            <person name="Sanchez L.M."/>
            <person name="Ferreira A.G."/>
            <person name="Berlinck R.G.S."/>
            <person name="Eustaquio A.S."/>
        </authorList>
    </citation>
    <scope>NUCLEOTIDE SEQUENCE [LARGE SCALE GENOMIC DNA]</scope>
    <source>
        <strain evidence="7 8">Ab134</strain>
    </source>
</reference>
<gene>
    <name evidence="7" type="ORF">KGB56_04765</name>
</gene>
<keyword evidence="8" id="KW-1185">Reference proteome</keyword>
<protein>
    <submittedName>
        <fullName evidence="7">LysE family translocator</fullName>
    </submittedName>
</protein>
<accession>A0ABX8ASB5</accession>
<evidence type="ECO:0000313" key="8">
    <source>
        <dbReference type="Proteomes" id="UP000680706"/>
    </source>
</evidence>
<feature type="transmembrane region" description="Helical" evidence="6">
    <location>
        <begin position="120"/>
        <end position="139"/>
    </location>
</feature>
<comment type="subcellular location">
    <subcellularLocation>
        <location evidence="1">Cell membrane</location>
        <topology evidence="1">Multi-pass membrane protein</topology>
    </subcellularLocation>
</comment>
<dbReference type="PANTHER" id="PTHR30086:SF20">
    <property type="entry name" value="ARGININE EXPORTER PROTEIN ARGO-RELATED"/>
    <property type="match status" value="1"/>
</dbReference>
<sequence>MNHQSSPLRIPVLRLRCYVRCFAFFLRFHRCIGKAMELLKSFDATLVFGFIVTFMALNFTPGPAVLKVVGDSISNGIGRTHASMAGVFGANLMYALLAAGGMSALLLSFPVLFETVKWIGVAYLLYLAYGSFKAAFTASLGEAKEQKPASALKLLLTSFAMQGANPKSVLSFGAMLPVFAGEGDGMALRMMALALLNIALEYPALLFYAYLGTRASKFAVSARSRAAMDAFAGTALAGAAYMISKSTLKTQ</sequence>
<feature type="transmembrane region" description="Helical" evidence="6">
    <location>
        <begin position="41"/>
        <end position="59"/>
    </location>
</feature>
<evidence type="ECO:0000256" key="6">
    <source>
        <dbReference type="SAM" id="Phobius"/>
    </source>
</evidence>
<keyword evidence="2" id="KW-1003">Cell membrane</keyword>
<feature type="transmembrane region" description="Helical" evidence="6">
    <location>
        <begin position="192"/>
        <end position="211"/>
    </location>
</feature>
<dbReference type="Proteomes" id="UP000680706">
    <property type="component" value="Chromosome"/>
</dbReference>
<evidence type="ECO:0000256" key="5">
    <source>
        <dbReference type="ARBA" id="ARBA00023136"/>
    </source>
</evidence>
<keyword evidence="5 6" id="KW-0472">Membrane</keyword>
<keyword evidence="3 6" id="KW-0812">Transmembrane</keyword>
<evidence type="ECO:0000313" key="7">
    <source>
        <dbReference type="EMBL" id="QUS56740.1"/>
    </source>
</evidence>
<keyword evidence="4 6" id="KW-1133">Transmembrane helix</keyword>
<organism evidence="7 8">
    <name type="scientific">Pseudovibrio brasiliensis</name>
    <dbReference type="NCBI Taxonomy" id="1898042"/>
    <lineage>
        <taxon>Bacteria</taxon>
        <taxon>Pseudomonadati</taxon>
        <taxon>Pseudomonadota</taxon>
        <taxon>Alphaproteobacteria</taxon>
        <taxon>Hyphomicrobiales</taxon>
        <taxon>Stappiaceae</taxon>
        <taxon>Pseudovibrio</taxon>
    </lineage>
</organism>
<dbReference type="PANTHER" id="PTHR30086">
    <property type="entry name" value="ARGININE EXPORTER PROTEIN ARGO"/>
    <property type="match status" value="1"/>
</dbReference>
<evidence type="ECO:0000256" key="2">
    <source>
        <dbReference type="ARBA" id="ARBA00022475"/>
    </source>
</evidence>
<proteinExistence type="predicted"/>